<dbReference type="Proteomes" id="UP001589818">
    <property type="component" value="Unassembled WGS sequence"/>
</dbReference>
<feature type="transmembrane region" description="Helical" evidence="1">
    <location>
        <begin position="12"/>
        <end position="32"/>
    </location>
</feature>
<gene>
    <name evidence="2" type="ORF">ACFFJ8_25980</name>
</gene>
<keyword evidence="1" id="KW-0472">Membrane</keyword>
<dbReference type="RefSeq" id="WP_204815965.1">
    <property type="nucleotide sequence ID" value="NZ_JANHOF010000001.1"/>
</dbReference>
<proteinExistence type="predicted"/>
<name>A0ABV6JH63_9BACL</name>
<dbReference type="PROSITE" id="PS51257">
    <property type="entry name" value="PROKAR_LIPOPROTEIN"/>
    <property type="match status" value="1"/>
</dbReference>
<evidence type="ECO:0000256" key="1">
    <source>
        <dbReference type="SAM" id="Phobius"/>
    </source>
</evidence>
<protein>
    <submittedName>
        <fullName evidence="2">DUF4362 domain-containing protein</fullName>
    </submittedName>
</protein>
<keyword evidence="1" id="KW-1133">Transmembrane helix</keyword>
<dbReference type="Pfam" id="PF14275">
    <property type="entry name" value="DUF4362"/>
    <property type="match status" value="1"/>
</dbReference>
<comment type="caution">
    <text evidence="2">The sequence shown here is derived from an EMBL/GenBank/DDBJ whole genome shotgun (WGS) entry which is preliminary data.</text>
</comment>
<sequence>MKHNVNGIGNIMTYNAAVVLIVIIMLITSGCMQQEQPTNRESSDNILIHNNEADFKRIEAFISRFEEGKGDYILIISPTLEGGYWIYDLSIERKQVIIRIDTTRDAYSTGEIVKVVCKGISIETEHTKEEGTRRVLEAQHCDGDQAVEKFQVSVFD</sequence>
<keyword evidence="1" id="KW-0812">Transmembrane</keyword>
<evidence type="ECO:0000313" key="3">
    <source>
        <dbReference type="Proteomes" id="UP001589818"/>
    </source>
</evidence>
<keyword evidence="3" id="KW-1185">Reference proteome</keyword>
<dbReference type="EMBL" id="JBHLVF010000041">
    <property type="protein sequence ID" value="MFC0394799.1"/>
    <property type="molecule type" value="Genomic_DNA"/>
</dbReference>
<organism evidence="2 3">
    <name type="scientific">Paenibacillus mendelii</name>
    <dbReference type="NCBI Taxonomy" id="206163"/>
    <lineage>
        <taxon>Bacteria</taxon>
        <taxon>Bacillati</taxon>
        <taxon>Bacillota</taxon>
        <taxon>Bacilli</taxon>
        <taxon>Bacillales</taxon>
        <taxon>Paenibacillaceae</taxon>
        <taxon>Paenibacillus</taxon>
    </lineage>
</organism>
<evidence type="ECO:0000313" key="2">
    <source>
        <dbReference type="EMBL" id="MFC0394799.1"/>
    </source>
</evidence>
<reference evidence="2 3" key="1">
    <citation type="submission" date="2024-09" db="EMBL/GenBank/DDBJ databases">
        <authorList>
            <person name="Sun Q."/>
            <person name="Mori K."/>
        </authorList>
    </citation>
    <scope>NUCLEOTIDE SEQUENCE [LARGE SCALE GENOMIC DNA]</scope>
    <source>
        <strain evidence="2 3">CCM 4839</strain>
    </source>
</reference>
<accession>A0ABV6JH63</accession>
<dbReference type="InterPro" id="IPR025372">
    <property type="entry name" value="DUF4362"/>
</dbReference>